<dbReference type="InterPro" id="IPR018060">
    <property type="entry name" value="HTH_AraC"/>
</dbReference>
<dbReference type="Pfam" id="PF12833">
    <property type="entry name" value="HTH_18"/>
    <property type="match status" value="1"/>
</dbReference>
<dbReference type="Gene3D" id="2.60.120.10">
    <property type="entry name" value="Jelly Rolls"/>
    <property type="match status" value="1"/>
</dbReference>
<dbReference type="Proteomes" id="UP000298653">
    <property type="component" value="Chromosome"/>
</dbReference>
<dbReference type="GO" id="GO:0003700">
    <property type="term" value="F:DNA-binding transcription factor activity"/>
    <property type="evidence" value="ECO:0007669"/>
    <property type="project" value="InterPro"/>
</dbReference>
<dbReference type="SUPFAM" id="SSF46689">
    <property type="entry name" value="Homeodomain-like"/>
    <property type="match status" value="2"/>
</dbReference>
<dbReference type="InterPro" id="IPR037923">
    <property type="entry name" value="HTH-like"/>
</dbReference>
<dbReference type="EMBL" id="CP040058">
    <property type="protein sequence ID" value="QCP35012.1"/>
    <property type="molecule type" value="Genomic_DNA"/>
</dbReference>
<feature type="domain" description="HTH araC/xylS-type" evidence="4">
    <location>
        <begin position="183"/>
        <end position="281"/>
    </location>
</feature>
<dbReference type="SMART" id="SM00342">
    <property type="entry name" value="HTH_ARAC"/>
    <property type="match status" value="1"/>
</dbReference>
<dbReference type="KEGG" id="arf:AR1Y2_1558"/>
<dbReference type="PROSITE" id="PS01124">
    <property type="entry name" value="HTH_ARAC_FAMILY_2"/>
    <property type="match status" value="1"/>
</dbReference>
<dbReference type="InterPro" id="IPR014710">
    <property type="entry name" value="RmlC-like_jellyroll"/>
</dbReference>
<evidence type="ECO:0000313" key="6">
    <source>
        <dbReference type="Proteomes" id="UP000298653"/>
    </source>
</evidence>
<dbReference type="Pfam" id="PF02311">
    <property type="entry name" value="AraC_binding"/>
    <property type="match status" value="1"/>
</dbReference>
<evidence type="ECO:0000313" key="5">
    <source>
        <dbReference type="EMBL" id="QCP35012.1"/>
    </source>
</evidence>
<dbReference type="SUPFAM" id="SSF51215">
    <property type="entry name" value="Regulatory protein AraC"/>
    <property type="match status" value="1"/>
</dbReference>
<accession>A0A4P8IBF5</accession>
<proteinExistence type="predicted"/>
<dbReference type="InterPro" id="IPR009057">
    <property type="entry name" value="Homeodomain-like_sf"/>
</dbReference>
<protein>
    <submittedName>
        <fullName evidence="5">Transcriptional regulator, AraC family</fullName>
    </submittedName>
</protein>
<reference evidence="5 6" key="1">
    <citation type="submission" date="2019-05" db="EMBL/GenBank/DDBJ databases">
        <title>Complete genome sequencing of Anaerostipes rhamnosivorans.</title>
        <authorList>
            <person name="Bui T.P.N."/>
            <person name="de Vos W.M."/>
        </authorList>
    </citation>
    <scope>NUCLEOTIDE SEQUENCE [LARGE SCALE GENOMIC DNA]</scope>
    <source>
        <strain evidence="5 6">1y2</strain>
    </source>
</reference>
<dbReference type="InterPro" id="IPR003313">
    <property type="entry name" value="AraC-bd"/>
</dbReference>
<evidence type="ECO:0000259" key="4">
    <source>
        <dbReference type="PROSITE" id="PS01124"/>
    </source>
</evidence>
<dbReference type="GO" id="GO:0043565">
    <property type="term" value="F:sequence-specific DNA binding"/>
    <property type="evidence" value="ECO:0007669"/>
    <property type="project" value="InterPro"/>
</dbReference>
<dbReference type="RefSeq" id="WP_137328446.1">
    <property type="nucleotide sequence ID" value="NZ_CP040058.1"/>
</dbReference>
<organism evidence="5 6">
    <name type="scientific">Anaerostipes rhamnosivorans</name>
    <dbReference type="NCBI Taxonomy" id="1229621"/>
    <lineage>
        <taxon>Bacteria</taxon>
        <taxon>Bacillati</taxon>
        <taxon>Bacillota</taxon>
        <taxon>Clostridia</taxon>
        <taxon>Lachnospirales</taxon>
        <taxon>Lachnospiraceae</taxon>
        <taxon>Anaerostipes</taxon>
    </lineage>
</organism>
<evidence type="ECO:0000256" key="1">
    <source>
        <dbReference type="ARBA" id="ARBA00023015"/>
    </source>
</evidence>
<keyword evidence="3" id="KW-0804">Transcription</keyword>
<evidence type="ECO:0000256" key="3">
    <source>
        <dbReference type="ARBA" id="ARBA00023163"/>
    </source>
</evidence>
<evidence type="ECO:0000256" key="2">
    <source>
        <dbReference type="ARBA" id="ARBA00023125"/>
    </source>
</evidence>
<dbReference type="Gene3D" id="1.10.10.60">
    <property type="entry name" value="Homeodomain-like"/>
    <property type="match status" value="2"/>
</dbReference>
<dbReference type="PANTHER" id="PTHR43280">
    <property type="entry name" value="ARAC-FAMILY TRANSCRIPTIONAL REGULATOR"/>
    <property type="match status" value="1"/>
</dbReference>
<dbReference type="OrthoDB" id="9801308at2"/>
<keyword evidence="1" id="KW-0805">Transcription regulation</keyword>
<dbReference type="AlphaFoldDB" id="A0A4P8IBF5"/>
<keyword evidence="6" id="KW-1185">Reference proteome</keyword>
<sequence>MFLEEYREKVRTPIFEPAHSPKICRLSHSYNNPTWNYQYHLHKNETELVYISKGCGTYVINTNSYQLKKGMILIVEQGAIHSLFSDEHDPLSCWTCAISDYKLCCRSDHGFMLPANVCPAMDSGIHENYIHRLFEELDLLRRFSSDTHLAACDALAVSLASIYLELFLADPKTERHKDSSFARDILIYINENYASQITLKKLAEQFHISTDHISHEFSKVYGISPINYVIDRRLNEAKWMLINTSDSLVSIAKKIGYENTNHFSKLFQKRMQYPPLKFRELYQHKVSNMKKNQ</sequence>
<dbReference type="PANTHER" id="PTHR43280:SF17">
    <property type="entry name" value="ARAC-TYPE DNA-BINDING DOMAIN-CONTAINING PROTEIN"/>
    <property type="match status" value="1"/>
</dbReference>
<name>A0A4P8IBF5_9FIRM</name>
<keyword evidence="2" id="KW-0238">DNA-binding</keyword>
<gene>
    <name evidence="5" type="ORF">AR1Y2_1558</name>
</gene>